<dbReference type="PANTHER" id="PTHR47760:SF1">
    <property type="entry name" value="G-PROTEIN COUPLED RECEPTORS FAMILY 1 PROFILE DOMAIN-CONTAINING PROTEIN"/>
    <property type="match status" value="1"/>
</dbReference>
<dbReference type="Pfam" id="PF00001">
    <property type="entry name" value="7tm_1"/>
    <property type="match status" value="1"/>
</dbReference>
<dbReference type="AlphaFoldDB" id="A0A1I7ZJP2"/>
<evidence type="ECO:0000256" key="5">
    <source>
        <dbReference type="SAM" id="MobiDB-lite"/>
    </source>
</evidence>
<feature type="transmembrane region" description="Helical" evidence="6">
    <location>
        <begin position="206"/>
        <end position="231"/>
    </location>
</feature>
<evidence type="ECO:0000313" key="8">
    <source>
        <dbReference type="Proteomes" id="UP000095287"/>
    </source>
</evidence>
<dbReference type="InterPro" id="IPR017452">
    <property type="entry name" value="GPCR_Rhodpsn_7TM"/>
</dbReference>
<feature type="transmembrane region" description="Helical" evidence="6">
    <location>
        <begin position="418"/>
        <end position="441"/>
    </location>
</feature>
<reference evidence="9" key="1">
    <citation type="submission" date="2016-11" db="UniProtKB">
        <authorList>
            <consortium name="WormBaseParasite"/>
        </authorList>
    </citation>
    <scope>IDENTIFICATION</scope>
</reference>
<dbReference type="InterPro" id="IPR053093">
    <property type="entry name" value="GPCR-like"/>
</dbReference>
<evidence type="ECO:0000256" key="1">
    <source>
        <dbReference type="ARBA" id="ARBA00004370"/>
    </source>
</evidence>
<dbReference type="Proteomes" id="UP000095287">
    <property type="component" value="Unplaced"/>
</dbReference>
<accession>A0A1I7ZJP2</accession>
<feature type="transmembrane region" description="Helical" evidence="6">
    <location>
        <begin position="135"/>
        <end position="157"/>
    </location>
</feature>
<keyword evidence="8" id="KW-1185">Reference proteome</keyword>
<comment type="subcellular location">
    <subcellularLocation>
        <location evidence="1">Membrane</location>
    </subcellularLocation>
</comment>
<feature type="transmembrane region" description="Helical" evidence="6">
    <location>
        <begin position="328"/>
        <end position="349"/>
    </location>
</feature>
<evidence type="ECO:0000256" key="4">
    <source>
        <dbReference type="ARBA" id="ARBA00023136"/>
    </source>
</evidence>
<feature type="compositionally biased region" description="Low complexity" evidence="5">
    <location>
        <begin position="23"/>
        <end position="43"/>
    </location>
</feature>
<evidence type="ECO:0000256" key="2">
    <source>
        <dbReference type="ARBA" id="ARBA00022692"/>
    </source>
</evidence>
<feature type="region of interest" description="Disordered" evidence="5">
    <location>
        <begin position="1"/>
        <end position="79"/>
    </location>
</feature>
<feature type="domain" description="G-protein coupled receptors family 1 profile" evidence="7">
    <location>
        <begin position="149"/>
        <end position="438"/>
    </location>
</feature>
<feature type="transmembrane region" description="Helical" evidence="6">
    <location>
        <begin position="90"/>
        <end position="115"/>
    </location>
</feature>
<feature type="transmembrane region" description="Helical" evidence="6">
    <location>
        <begin position="381"/>
        <end position="406"/>
    </location>
</feature>
<organism evidence="8 9">
    <name type="scientific">Steinernema glaseri</name>
    <dbReference type="NCBI Taxonomy" id="37863"/>
    <lineage>
        <taxon>Eukaryota</taxon>
        <taxon>Metazoa</taxon>
        <taxon>Ecdysozoa</taxon>
        <taxon>Nematoda</taxon>
        <taxon>Chromadorea</taxon>
        <taxon>Rhabditida</taxon>
        <taxon>Tylenchina</taxon>
        <taxon>Panagrolaimomorpha</taxon>
        <taxon>Strongyloidoidea</taxon>
        <taxon>Steinernematidae</taxon>
        <taxon>Steinernema</taxon>
    </lineage>
</organism>
<feature type="compositionally biased region" description="Basic residues" evidence="5">
    <location>
        <begin position="47"/>
        <end position="56"/>
    </location>
</feature>
<keyword evidence="4 6" id="KW-0472">Membrane</keyword>
<evidence type="ECO:0000256" key="3">
    <source>
        <dbReference type="ARBA" id="ARBA00022989"/>
    </source>
</evidence>
<dbReference type="PROSITE" id="PS50262">
    <property type="entry name" value="G_PROTEIN_RECEP_F1_2"/>
    <property type="match status" value="1"/>
</dbReference>
<dbReference type="PRINTS" id="PR00237">
    <property type="entry name" value="GPCRRHODOPSN"/>
</dbReference>
<dbReference type="InterPro" id="IPR000276">
    <property type="entry name" value="GPCR_Rhodpsn"/>
</dbReference>
<dbReference type="Gene3D" id="1.20.1070.10">
    <property type="entry name" value="Rhodopsin 7-helix transmembrane proteins"/>
    <property type="match status" value="1"/>
</dbReference>
<dbReference type="WBParaSite" id="L893_g26865.t1">
    <property type="protein sequence ID" value="L893_g26865.t1"/>
    <property type="gene ID" value="L893_g26865"/>
</dbReference>
<dbReference type="GO" id="GO:0016020">
    <property type="term" value="C:membrane"/>
    <property type="evidence" value="ECO:0007669"/>
    <property type="project" value="UniProtKB-SubCell"/>
</dbReference>
<proteinExistence type="predicted"/>
<evidence type="ECO:0000256" key="6">
    <source>
        <dbReference type="SAM" id="Phobius"/>
    </source>
</evidence>
<sequence length="594" mass="67347">GVRRHLVQATGRAYGDAGRDARGPSGPAAPLPAGGLGRLLGRLRGPGGRRRRRRLLGRPYASVARGRPPPRGRGAPARLRRQRLPTCAPAPLMTVSSLCAFLQTGAGAYVSDAFWNHSSFSDSHADVSKLNRITYAYIAPVIIACGIIGDILTVATLTHPLLRQSSIVYTYLTLLAMTDLLTHLSVIPMIMWLLDIRLCSRASAFYYAHVGFPLANALMGASVWIVVFLTLSQYMAVCHPFHYGALKKRRCCFGLFAIAYFVNFLIHAPWASKKNVHSVPAGVQSCEFVVCDRQTEPWYVAYEWSCEFVVCDRQTEPWYVAYEWVREMITRVFPFLIVAYLNVRILITYRNTKRDRIRRLTSANSQRKFTMEKSEKEEKRLFILLFAIIIVFFLCTIPAAPLTVFVADKRSQNLPFQIIRAVVNLLEFTKFALNFYFYCLINPDIRRISLHIVRCRKLIRPARVKGQPVNPLSLYTRSTKSVRTKKGEEGAASLVVDDYRRPRLCRKLAFSEAPQRKGRSELKGQLVAATGIRLGAQRREEGGSEAKMIDGRRCRDDFWFRVGCVPGFMGTLAKTRRSRLGCNWKDPRLWEIRD</sequence>
<feature type="transmembrane region" description="Helical" evidence="6">
    <location>
        <begin position="252"/>
        <end position="270"/>
    </location>
</feature>
<dbReference type="CDD" id="cd14978">
    <property type="entry name" value="7tmA_FMRFamide_R-like"/>
    <property type="match status" value="1"/>
</dbReference>
<dbReference type="GO" id="GO:0004930">
    <property type="term" value="F:G protein-coupled receptor activity"/>
    <property type="evidence" value="ECO:0007669"/>
    <property type="project" value="InterPro"/>
</dbReference>
<feature type="transmembrane region" description="Helical" evidence="6">
    <location>
        <begin position="169"/>
        <end position="194"/>
    </location>
</feature>
<keyword evidence="2 6" id="KW-0812">Transmembrane</keyword>
<evidence type="ECO:0000259" key="7">
    <source>
        <dbReference type="PROSITE" id="PS50262"/>
    </source>
</evidence>
<protein>
    <submittedName>
        <fullName evidence="9">G_PROTEIN_RECEP_F1_2 domain-containing protein</fullName>
    </submittedName>
</protein>
<name>A0A1I7ZJP2_9BILA</name>
<evidence type="ECO:0000313" key="9">
    <source>
        <dbReference type="WBParaSite" id="L893_g26865.t1"/>
    </source>
</evidence>
<keyword evidence="3 6" id="KW-1133">Transmembrane helix</keyword>
<dbReference type="PANTHER" id="PTHR47760">
    <property type="entry name" value="G-PROTEIN COUPLED RECEPTOR B0563.6-LIKE PROTEIN-RELATED"/>
    <property type="match status" value="1"/>
</dbReference>
<dbReference type="SUPFAM" id="SSF81321">
    <property type="entry name" value="Family A G protein-coupled receptor-like"/>
    <property type="match status" value="1"/>
</dbReference>